<evidence type="ECO:0000313" key="4">
    <source>
        <dbReference type="Proteomes" id="UP000287394"/>
    </source>
</evidence>
<dbReference type="GO" id="GO:0006508">
    <property type="term" value="P:proteolysis"/>
    <property type="evidence" value="ECO:0007669"/>
    <property type="project" value="InterPro"/>
</dbReference>
<dbReference type="Gene3D" id="3.40.50.1820">
    <property type="entry name" value="alpha/beta hydrolase"/>
    <property type="match status" value="1"/>
</dbReference>
<sequence>MSDFVVLPRWDARLKYNVRMKVQNDVFQSQLCLSHAGILTIVLCALAATPFKEAHAAQSAPHKRSSLVQARAGFVTHLTTNKKTTDPVPTPPAGVLSLVNYPAPLGNFPAYISAPPTTDKRYPAIVWIAGGFDNGIGDTPWTPQEADNDQSASAFREAGIVTMYPSLRGGNNNPGYIESFYGEVEDVLAAAKYLAQQPFVDPKRIYLGGHSTGGTLVLLADESTDLFRAVFSFGPVARASEYDDASLTFDSSNEMENRLRSPISFLDAITSPTYVIEGTADPSNIAAVNELEAANSNPRIHFIPIDDQTHFSELAISTPMVAKWITGDSGPYFRIGAADNTPAQTTAKKVIKKKAKRH</sequence>
<proteinExistence type="predicted"/>
<dbReference type="KEGG" id="ccot:CCAX7_44830"/>
<accession>A0A402CX13</accession>
<organism evidence="3 4">
    <name type="scientific">Capsulimonas corticalis</name>
    <dbReference type="NCBI Taxonomy" id="2219043"/>
    <lineage>
        <taxon>Bacteria</taxon>
        <taxon>Bacillati</taxon>
        <taxon>Armatimonadota</taxon>
        <taxon>Armatimonadia</taxon>
        <taxon>Capsulimonadales</taxon>
        <taxon>Capsulimonadaceae</taxon>
        <taxon>Capsulimonas</taxon>
    </lineage>
</organism>
<dbReference type="Pfam" id="PF00326">
    <property type="entry name" value="Peptidase_S9"/>
    <property type="match status" value="1"/>
</dbReference>
<dbReference type="GO" id="GO:0008236">
    <property type="term" value="F:serine-type peptidase activity"/>
    <property type="evidence" value="ECO:0007669"/>
    <property type="project" value="InterPro"/>
</dbReference>
<feature type="domain" description="Peptidase S9 prolyl oligopeptidase catalytic" evidence="2">
    <location>
        <begin position="151"/>
        <end position="282"/>
    </location>
</feature>
<dbReference type="GO" id="GO:0052689">
    <property type="term" value="F:carboxylic ester hydrolase activity"/>
    <property type="evidence" value="ECO:0007669"/>
    <property type="project" value="UniProtKB-ARBA"/>
</dbReference>
<dbReference type="InterPro" id="IPR001375">
    <property type="entry name" value="Peptidase_S9_cat"/>
</dbReference>
<evidence type="ECO:0000259" key="2">
    <source>
        <dbReference type="Pfam" id="PF00326"/>
    </source>
</evidence>
<dbReference type="InterPro" id="IPR029058">
    <property type="entry name" value="AB_hydrolase_fold"/>
</dbReference>
<evidence type="ECO:0000256" key="1">
    <source>
        <dbReference type="ARBA" id="ARBA00022801"/>
    </source>
</evidence>
<dbReference type="AlphaFoldDB" id="A0A402CX13"/>
<dbReference type="InterPro" id="IPR050261">
    <property type="entry name" value="FrsA_esterase"/>
</dbReference>
<name>A0A402CX13_9BACT</name>
<keyword evidence="4" id="KW-1185">Reference proteome</keyword>
<gene>
    <name evidence="3" type="ORF">CCAX7_44830</name>
</gene>
<dbReference type="RefSeq" id="WP_218025612.1">
    <property type="nucleotide sequence ID" value="NZ_AP025739.1"/>
</dbReference>
<dbReference type="Proteomes" id="UP000287394">
    <property type="component" value="Chromosome"/>
</dbReference>
<dbReference type="EMBL" id="AP025739">
    <property type="protein sequence ID" value="BDI32432.1"/>
    <property type="molecule type" value="Genomic_DNA"/>
</dbReference>
<reference evidence="3 4" key="1">
    <citation type="journal article" date="2019" name="Int. J. Syst. Evol. Microbiol.">
        <title>Capsulimonas corticalis gen. nov., sp. nov., an aerobic capsulated bacterium, of a novel bacterial order, Capsulimonadales ord. nov., of the class Armatimonadia of the phylum Armatimonadetes.</title>
        <authorList>
            <person name="Li J."/>
            <person name="Kudo C."/>
            <person name="Tonouchi A."/>
        </authorList>
    </citation>
    <scope>NUCLEOTIDE SEQUENCE [LARGE SCALE GENOMIC DNA]</scope>
    <source>
        <strain evidence="3 4">AX-7</strain>
    </source>
</reference>
<keyword evidence="1" id="KW-0378">Hydrolase</keyword>
<dbReference type="SUPFAM" id="SSF53474">
    <property type="entry name" value="alpha/beta-Hydrolases"/>
    <property type="match status" value="1"/>
</dbReference>
<evidence type="ECO:0000313" key="3">
    <source>
        <dbReference type="EMBL" id="BDI32432.1"/>
    </source>
</evidence>
<protein>
    <recommendedName>
        <fullName evidence="2">Peptidase S9 prolyl oligopeptidase catalytic domain-containing protein</fullName>
    </recommendedName>
</protein>
<dbReference type="PANTHER" id="PTHR22946">
    <property type="entry name" value="DIENELACTONE HYDROLASE DOMAIN-CONTAINING PROTEIN-RELATED"/>
    <property type="match status" value="1"/>
</dbReference>
<dbReference type="PANTHER" id="PTHR22946:SF9">
    <property type="entry name" value="POLYKETIDE TRANSFERASE AF380"/>
    <property type="match status" value="1"/>
</dbReference>